<evidence type="ECO:0000313" key="3">
    <source>
        <dbReference type="Proteomes" id="UP000190042"/>
    </source>
</evidence>
<keyword evidence="1" id="KW-0472">Membrane</keyword>
<evidence type="ECO:0000256" key="1">
    <source>
        <dbReference type="SAM" id="Phobius"/>
    </source>
</evidence>
<organism evidence="2 3">
    <name type="scientific">Sporosarcina newyorkensis</name>
    <dbReference type="NCBI Taxonomy" id="759851"/>
    <lineage>
        <taxon>Bacteria</taxon>
        <taxon>Bacillati</taxon>
        <taxon>Bacillota</taxon>
        <taxon>Bacilli</taxon>
        <taxon>Bacillales</taxon>
        <taxon>Caryophanaceae</taxon>
        <taxon>Sporosarcina</taxon>
    </lineage>
</organism>
<keyword evidence="1" id="KW-0812">Transmembrane</keyword>
<dbReference type="Proteomes" id="UP000190042">
    <property type="component" value="Unassembled WGS sequence"/>
</dbReference>
<protein>
    <submittedName>
        <fullName evidence="2">Uncharacterized protein</fullName>
    </submittedName>
</protein>
<proteinExistence type="predicted"/>
<gene>
    <name evidence="2" type="ORF">SAMN04244570_1934</name>
</gene>
<reference evidence="3" key="1">
    <citation type="submission" date="2017-02" db="EMBL/GenBank/DDBJ databases">
        <authorList>
            <person name="Varghese N."/>
            <person name="Submissions S."/>
        </authorList>
    </citation>
    <scope>NUCLEOTIDE SEQUENCE [LARGE SCALE GENOMIC DNA]</scope>
    <source>
        <strain evidence="3">DSM 23966</strain>
    </source>
</reference>
<dbReference type="EMBL" id="FUYJ01000003">
    <property type="protein sequence ID" value="SKA97766.1"/>
    <property type="molecule type" value="Genomic_DNA"/>
</dbReference>
<keyword evidence="3" id="KW-1185">Reference proteome</keyword>
<dbReference type="AlphaFoldDB" id="A0A1T4Y7R7"/>
<name>A0A1T4Y7R7_9BACL</name>
<sequence length="70" mass="7876">MNSKMFVLLLVILVINTLRYGSYLLEGSTSTYYLLSFCLNLFALIGVILSNIKGRIKNTDGNGSTERKQR</sequence>
<accession>A0A1T4Y7R7</accession>
<feature type="transmembrane region" description="Helical" evidence="1">
    <location>
        <begin position="31"/>
        <end position="49"/>
    </location>
</feature>
<evidence type="ECO:0000313" key="2">
    <source>
        <dbReference type="EMBL" id="SKA97766.1"/>
    </source>
</evidence>
<keyword evidence="1" id="KW-1133">Transmembrane helix</keyword>